<evidence type="ECO:0000313" key="6">
    <source>
        <dbReference type="Proteomes" id="UP001290101"/>
    </source>
</evidence>
<gene>
    <name evidence="5" type="ORF">U2F25_01980</name>
</gene>
<proteinExistence type="predicted"/>
<dbReference type="RefSeq" id="WP_322438903.1">
    <property type="nucleotide sequence ID" value="NZ_JAXOTQ010000002.1"/>
</dbReference>
<protein>
    <submittedName>
        <fullName evidence="5">3-oxoacyl-[acyl-carrier-protein] synthase III C-terminal domain-containing protein</fullName>
    </submittedName>
</protein>
<feature type="domain" description="Beta-ketoacyl-[acyl-carrier-protein] synthase III C-terminal" evidence="3">
    <location>
        <begin position="253"/>
        <end position="342"/>
    </location>
</feature>
<evidence type="ECO:0000256" key="2">
    <source>
        <dbReference type="ARBA" id="ARBA00023315"/>
    </source>
</evidence>
<dbReference type="InterPro" id="IPR013751">
    <property type="entry name" value="ACP_syn_III_N"/>
</dbReference>
<dbReference type="Pfam" id="PF08545">
    <property type="entry name" value="ACP_syn_III"/>
    <property type="match status" value="1"/>
</dbReference>
<dbReference type="SUPFAM" id="SSF53901">
    <property type="entry name" value="Thiolase-like"/>
    <property type="match status" value="1"/>
</dbReference>
<comment type="caution">
    <text evidence="5">The sequence shown here is derived from an EMBL/GenBank/DDBJ whole genome shotgun (WGS) entry which is preliminary data.</text>
</comment>
<dbReference type="PANTHER" id="PTHR34069">
    <property type="entry name" value="3-OXOACYL-[ACYL-CARRIER-PROTEIN] SYNTHASE 3"/>
    <property type="match status" value="1"/>
</dbReference>
<evidence type="ECO:0000256" key="1">
    <source>
        <dbReference type="ARBA" id="ARBA00022679"/>
    </source>
</evidence>
<dbReference type="Proteomes" id="UP001290101">
    <property type="component" value="Unassembled WGS sequence"/>
</dbReference>
<name>A0ABU5J6R7_9ACTN</name>
<accession>A0ABU5J6R7</accession>
<organism evidence="5 6">
    <name type="scientific">Micromonospora sicca</name>
    <dbReference type="NCBI Taxonomy" id="2202420"/>
    <lineage>
        <taxon>Bacteria</taxon>
        <taxon>Bacillati</taxon>
        <taxon>Actinomycetota</taxon>
        <taxon>Actinomycetes</taxon>
        <taxon>Micromonosporales</taxon>
        <taxon>Micromonosporaceae</taxon>
        <taxon>Micromonospora</taxon>
    </lineage>
</organism>
<dbReference type="Pfam" id="PF08541">
    <property type="entry name" value="ACP_syn_III_C"/>
    <property type="match status" value="1"/>
</dbReference>
<dbReference type="Gene3D" id="3.40.47.10">
    <property type="match status" value="2"/>
</dbReference>
<evidence type="ECO:0000313" key="5">
    <source>
        <dbReference type="EMBL" id="MDZ5488247.1"/>
    </source>
</evidence>
<sequence length="343" mass="36478">MSGAPPVGVGVAALAHVLGEPVDVAVAAAEYTTDLDRVRSWEYRAFHRAGAGVGVTDLAVVAGGTALDRAGVSAADVDLVVLALPDLAEYLYWDPAAHTQARLGAHRAEAVLLNQACGGGVAAFDTVAGRFATHPAYRTALLIGANRVCEPYWNRMEINTSVFSDGAAAAVLVRDHDRCRWLATETISDGRYAGFMRMPAGGTAQPFTPDAGTPRVGDPADRLDEFFAGDVRRMFQFVATIRERNRGVVEAACARAGVELADVRRFLHFHDNVRQFAELAKDLGVELERTNVELALAHGHVGCADQLIGLEHHLSTGGLADGDLVALTSTGSGMHWVCTLLRV</sequence>
<keyword evidence="1" id="KW-0808">Transferase</keyword>
<keyword evidence="6" id="KW-1185">Reference proteome</keyword>
<evidence type="ECO:0000259" key="3">
    <source>
        <dbReference type="Pfam" id="PF08541"/>
    </source>
</evidence>
<dbReference type="InterPro" id="IPR016039">
    <property type="entry name" value="Thiolase-like"/>
</dbReference>
<evidence type="ECO:0000259" key="4">
    <source>
        <dbReference type="Pfam" id="PF08545"/>
    </source>
</evidence>
<reference evidence="5 6" key="1">
    <citation type="submission" date="2023-12" db="EMBL/GenBank/DDBJ databases">
        <title>Micromonospora sp. nov., isolated from Atacama Desert.</title>
        <authorList>
            <person name="Carro L."/>
            <person name="Golinska P."/>
            <person name="Klenk H.-P."/>
            <person name="Goodfellow M."/>
        </authorList>
    </citation>
    <scope>NUCLEOTIDE SEQUENCE [LARGE SCALE GENOMIC DNA]</scope>
    <source>
        <strain evidence="5 6">4G53</strain>
    </source>
</reference>
<feature type="domain" description="Beta-ketoacyl-[acyl-carrier-protein] synthase III N-terminal" evidence="4">
    <location>
        <begin position="113"/>
        <end position="190"/>
    </location>
</feature>
<keyword evidence="2" id="KW-0012">Acyltransferase</keyword>
<dbReference type="EMBL" id="JAXOTQ010000002">
    <property type="protein sequence ID" value="MDZ5488247.1"/>
    <property type="molecule type" value="Genomic_DNA"/>
</dbReference>
<dbReference type="PANTHER" id="PTHR34069:SF2">
    <property type="entry name" value="BETA-KETOACYL-[ACYL-CARRIER-PROTEIN] SYNTHASE III"/>
    <property type="match status" value="1"/>
</dbReference>
<dbReference type="InterPro" id="IPR013747">
    <property type="entry name" value="ACP_syn_III_C"/>
</dbReference>